<protein>
    <recommendedName>
        <fullName evidence="2">Glycosyltransferase 2-like domain-containing protein</fullName>
    </recommendedName>
</protein>
<name>A0A0F9JYT8_9ZZZZ</name>
<dbReference type="Gene3D" id="3.90.550.40">
    <property type="match status" value="1"/>
</dbReference>
<evidence type="ECO:0008006" key="2">
    <source>
        <dbReference type="Google" id="ProtNLM"/>
    </source>
</evidence>
<dbReference type="AlphaFoldDB" id="A0A0F9JYT8"/>
<dbReference type="EMBL" id="LAZR01010310">
    <property type="protein sequence ID" value="KKM67651.1"/>
    <property type="molecule type" value="Genomic_DNA"/>
</dbReference>
<dbReference type="SUPFAM" id="SSF53448">
    <property type="entry name" value="Nucleotide-diphospho-sugar transferases"/>
    <property type="match status" value="1"/>
</dbReference>
<organism evidence="1">
    <name type="scientific">marine sediment metagenome</name>
    <dbReference type="NCBI Taxonomy" id="412755"/>
    <lineage>
        <taxon>unclassified sequences</taxon>
        <taxon>metagenomes</taxon>
        <taxon>ecological metagenomes</taxon>
    </lineage>
</organism>
<evidence type="ECO:0000313" key="1">
    <source>
        <dbReference type="EMBL" id="KKM67651.1"/>
    </source>
</evidence>
<accession>A0A0F9JYT8</accession>
<dbReference type="InterPro" id="IPR029044">
    <property type="entry name" value="Nucleotide-diphossugar_trans"/>
</dbReference>
<gene>
    <name evidence="1" type="ORF">LCGC14_1468930</name>
</gene>
<sequence>MSHYKIDPKAMIGVPTLMDRPLSWRWMDAYYSVSFPLGTSVARRRIQNKSIGLARNMIIEEALSLNCEYVLFIADDVHVGQRVFEQLLTHKVDMVTGVYWTKYHPTKPYIFKGMMKGPHEDWTFGEFFEIDWSGIDCLLVHTDVFRKIEPPWFSTDWAYNEGQSTKSIATEDLYFFTKTRKAGFKLWCDTSVQCGHEDRNTHYIYGLTDEMPQVVNRVKWELYGKNKKIADVGCGRNTPYFGKDVKVTRIDGDPEVRPDVLCDIRSIPRAVCSSV</sequence>
<proteinExistence type="predicted"/>
<reference evidence="1" key="1">
    <citation type="journal article" date="2015" name="Nature">
        <title>Complex archaea that bridge the gap between prokaryotes and eukaryotes.</title>
        <authorList>
            <person name="Spang A."/>
            <person name="Saw J.H."/>
            <person name="Jorgensen S.L."/>
            <person name="Zaremba-Niedzwiedzka K."/>
            <person name="Martijn J."/>
            <person name="Lind A.E."/>
            <person name="van Eijk R."/>
            <person name="Schleper C."/>
            <person name="Guy L."/>
            <person name="Ettema T.J."/>
        </authorList>
    </citation>
    <scope>NUCLEOTIDE SEQUENCE</scope>
</reference>
<comment type="caution">
    <text evidence="1">The sequence shown here is derived from an EMBL/GenBank/DDBJ whole genome shotgun (WGS) entry which is preliminary data.</text>
</comment>